<feature type="signal peptide" evidence="6">
    <location>
        <begin position="1"/>
        <end position="19"/>
    </location>
</feature>
<dbReference type="PANTHER" id="PTHR10159">
    <property type="entry name" value="DUAL SPECIFICITY PROTEIN PHOSPHATASE"/>
    <property type="match status" value="1"/>
</dbReference>
<evidence type="ECO:0000256" key="3">
    <source>
        <dbReference type="ARBA" id="ARBA00022801"/>
    </source>
</evidence>
<keyword evidence="4" id="KW-0904">Protein phosphatase</keyword>
<dbReference type="PROSITE" id="PS50054">
    <property type="entry name" value="TYR_PHOSPHATASE_DUAL"/>
    <property type="match status" value="1"/>
</dbReference>
<comment type="caution">
    <text evidence="9">The sequence shown here is derived from an EMBL/GenBank/DDBJ whole genome shotgun (WGS) entry which is preliminary data.</text>
</comment>
<gene>
    <name evidence="9" type="ORF">RUM44_013402</name>
</gene>
<comment type="similarity">
    <text evidence="1">Belongs to the protein-tyrosine phosphatase family. Non-receptor class dual specificity subfamily.</text>
</comment>
<accession>A0ABR1BHS4</accession>
<dbReference type="EMBL" id="JAWJWF010000001">
    <property type="protein sequence ID" value="KAK6641687.1"/>
    <property type="molecule type" value="Genomic_DNA"/>
</dbReference>
<dbReference type="PRINTS" id="PR01908">
    <property type="entry name" value="ADSPHPHTASE"/>
</dbReference>
<evidence type="ECO:0000256" key="4">
    <source>
        <dbReference type="ARBA" id="ARBA00022912"/>
    </source>
</evidence>
<evidence type="ECO:0000259" key="7">
    <source>
        <dbReference type="PROSITE" id="PS50054"/>
    </source>
</evidence>
<feature type="domain" description="Tyrosine-protein phosphatase" evidence="7">
    <location>
        <begin position="71"/>
        <end position="214"/>
    </location>
</feature>
<evidence type="ECO:0000256" key="2">
    <source>
        <dbReference type="ARBA" id="ARBA00013064"/>
    </source>
</evidence>
<feature type="region of interest" description="Disordered" evidence="5">
    <location>
        <begin position="37"/>
        <end position="70"/>
    </location>
</feature>
<evidence type="ECO:0000256" key="1">
    <source>
        <dbReference type="ARBA" id="ARBA00008601"/>
    </source>
</evidence>
<feature type="chain" id="PRO_5047442329" description="protein-tyrosine-phosphatase" evidence="6">
    <location>
        <begin position="20"/>
        <end position="244"/>
    </location>
</feature>
<keyword evidence="10" id="KW-1185">Reference proteome</keyword>
<evidence type="ECO:0000256" key="5">
    <source>
        <dbReference type="SAM" id="MobiDB-lite"/>
    </source>
</evidence>
<keyword evidence="6" id="KW-0732">Signal</keyword>
<organism evidence="9 10">
    <name type="scientific">Polyplax serrata</name>
    <name type="common">Common mouse louse</name>
    <dbReference type="NCBI Taxonomy" id="468196"/>
    <lineage>
        <taxon>Eukaryota</taxon>
        <taxon>Metazoa</taxon>
        <taxon>Ecdysozoa</taxon>
        <taxon>Arthropoda</taxon>
        <taxon>Hexapoda</taxon>
        <taxon>Insecta</taxon>
        <taxon>Pterygota</taxon>
        <taxon>Neoptera</taxon>
        <taxon>Paraneoptera</taxon>
        <taxon>Psocodea</taxon>
        <taxon>Troctomorpha</taxon>
        <taxon>Phthiraptera</taxon>
        <taxon>Anoplura</taxon>
        <taxon>Polyplacidae</taxon>
        <taxon>Polyplax</taxon>
    </lineage>
</organism>
<dbReference type="SMART" id="SM00195">
    <property type="entry name" value="DSPc"/>
    <property type="match status" value="1"/>
</dbReference>
<reference evidence="9 10" key="1">
    <citation type="submission" date="2023-09" db="EMBL/GenBank/DDBJ databases">
        <title>Genomes of two closely related lineages of the louse Polyplax serrata with different host specificities.</title>
        <authorList>
            <person name="Martinu J."/>
            <person name="Tarabai H."/>
            <person name="Stefka J."/>
            <person name="Hypsa V."/>
        </authorList>
    </citation>
    <scope>NUCLEOTIDE SEQUENCE [LARGE SCALE GENOMIC DNA]</scope>
    <source>
        <strain evidence="9">98ZLc_SE</strain>
    </source>
</reference>
<dbReference type="PROSITE" id="PS00383">
    <property type="entry name" value="TYR_PHOSPHATASE_1"/>
    <property type="match status" value="1"/>
</dbReference>
<keyword evidence="3" id="KW-0378">Hydrolase</keyword>
<dbReference type="InterPro" id="IPR000387">
    <property type="entry name" value="Tyr_Pase_dom"/>
</dbReference>
<dbReference type="InterPro" id="IPR016130">
    <property type="entry name" value="Tyr_Pase_AS"/>
</dbReference>
<protein>
    <recommendedName>
        <fullName evidence="2">protein-tyrosine-phosphatase</fullName>
        <ecNumber evidence="2">3.1.3.48</ecNumber>
    </recommendedName>
</protein>
<dbReference type="Gene3D" id="3.90.190.10">
    <property type="entry name" value="Protein tyrosine phosphatase superfamily"/>
    <property type="match status" value="1"/>
</dbReference>
<evidence type="ECO:0000256" key="6">
    <source>
        <dbReference type="SAM" id="SignalP"/>
    </source>
</evidence>
<dbReference type="InterPro" id="IPR000340">
    <property type="entry name" value="Dual-sp_phosphatase_cat-dom"/>
</dbReference>
<dbReference type="PANTHER" id="PTHR10159:SF528">
    <property type="entry name" value="PUCKERED, ISOFORM A"/>
    <property type="match status" value="1"/>
</dbReference>
<dbReference type="Proteomes" id="UP001359485">
    <property type="component" value="Unassembled WGS sequence"/>
</dbReference>
<dbReference type="EC" id="3.1.3.48" evidence="2"/>
<dbReference type="InterPro" id="IPR029021">
    <property type="entry name" value="Prot-tyrosine_phosphatase-like"/>
</dbReference>
<evidence type="ECO:0000259" key="8">
    <source>
        <dbReference type="PROSITE" id="PS50056"/>
    </source>
</evidence>
<evidence type="ECO:0000313" key="10">
    <source>
        <dbReference type="Proteomes" id="UP001359485"/>
    </source>
</evidence>
<dbReference type="InterPro" id="IPR020422">
    <property type="entry name" value="TYR_PHOSPHATASE_DUAL_dom"/>
</dbReference>
<dbReference type="Pfam" id="PF00782">
    <property type="entry name" value="DSPc"/>
    <property type="match status" value="1"/>
</dbReference>
<dbReference type="InterPro" id="IPR008343">
    <property type="entry name" value="MKP"/>
</dbReference>
<proteinExistence type="inferred from homology"/>
<feature type="compositionally biased region" description="Polar residues" evidence="5">
    <location>
        <begin position="46"/>
        <end position="58"/>
    </location>
</feature>
<dbReference type="SUPFAM" id="SSF52799">
    <property type="entry name" value="(Phosphotyrosine protein) phosphatases II"/>
    <property type="match status" value="1"/>
</dbReference>
<evidence type="ECO:0000313" key="9">
    <source>
        <dbReference type="EMBL" id="KAK6641687.1"/>
    </source>
</evidence>
<dbReference type="PROSITE" id="PS50056">
    <property type="entry name" value="TYR_PHOSPHATASE_2"/>
    <property type="match status" value="1"/>
</dbReference>
<name>A0ABR1BHS4_POLSC</name>
<feature type="domain" description="Tyrosine specific protein phosphatases" evidence="8">
    <location>
        <begin position="135"/>
        <end position="193"/>
    </location>
</feature>
<dbReference type="PRINTS" id="PR01764">
    <property type="entry name" value="MAPKPHPHTASE"/>
</dbReference>
<sequence length="244" mass="26958">MKRKAPCLFLTFVAVPVWGGHKEFHKRHKEFCEDTLLPPSDKAGLSPSSARLSPTLENSPSSPSSSDIDNQPASRVLPFLYLGNQKNAADLKLLQSLGVTRVLNVTSDLPGYHEAEGISYRKLPASDSGQQNLKQYFEEAFDFIEEARKLGANVLVHCQAGISRSATITIAYVMKHRLLSMVEAYKVVKSARPIISPNLNFMGQLLELEQGLRLNSGGDTDCKPCHQCRWTHQSNEEVTTGCSV</sequence>